<name>A0A2K3LHD0_TRIPR</name>
<dbReference type="EMBL" id="ASHM01033201">
    <property type="protein sequence ID" value="PNX77939.1"/>
    <property type="molecule type" value="Genomic_DNA"/>
</dbReference>
<evidence type="ECO:0000256" key="1">
    <source>
        <dbReference type="SAM" id="MobiDB-lite"/>
    </source>
</evidence>
<proteinExistence type="predicted"/>
<evidence type="ECO:0000313" key="3">
    <source>
        <dbReference type="Proteomes" id="UP000236291"/>
    </source>
</evidence>
<organism evidence="2 3">
    <name type="scientific">Trifolium pratense</name>
    <name type="common">Red clover</name>
    <dbReference type="NCBI Taxonomy" id="57577"/>
    <lineage>
        <taxon>Eukaryota</taxon>
        <taxon>Viridiplantae</taxon>
        <taxon>Streptophyta</taxon>
        <taxon>Embryophyta</taxon>
        <taxon>Tracheophyta</taxon>
        <taxon>Spermatophyta</taxon>
        <taxon>Magnoliopsida</taxon>
        <taxon>eudicotyledons</taxon>
        <taxon>Gunneridae</taxon>
        <taxon>Pentapetalae</taxon>
        <taxon>rosids</taxon>
        <taxon>fabids</taxon>
        <taxon>Fabales</taxon>
        <taxon>Fabaceae</taxon>
        <taxon>Papilionoideae</taxon>
        <taxon>50 kb inversion clade</taxon>
        <taxon>NPAAA clade</taxon>
        <taxon>Hologalegina</taxon>
        <taxon>IRL clade</taxon>
        <taxon>Trifolieae</taxon>
        <taxon>Trifolium</taxon>
    </lineage>
</organism>
<dbReference type="PANTHER" id="PTHR34222:SF28">
    <property type="entry name" value="CCHC-TYPE DOMAIN-CONTAINING PROTEIN"/>
    <property type="match status" value="1"/>
</dbReference>
<comment type="caution">
    <text evidence="2">The sequence shown here is derived from an EMBL/GenBank/DDBJ whole genome shotgun (WGS) entry which is preliminary data.</text>
</comment>
<accession>A0A2K3LHD0</accession>
<feature type="region of interest" description="Disordered" evidence="1">
    <location>
        <begin position="97"/>
        <end position="122"/>
    </location>
</feature>
<gene>
    <name evidence="2" type="ORF">L195_g033912</name>
</gene>
<dbReference type="Proteomes" id="UP000236291">
    <property type="component" value="Unassembled WGS sequence"/>
</dbReference>
<sequence length="144" mass="16210">MGLDDMMYGTGRSNLLATDPMPSLNKMYSILVQEERIQPITRGKEERTEVMALAVQASAKMKGREIKNDSACTHCNKPGHDEAGCFQLIGYPEWWGEHPRNDGKAGGRGRGKNRTRGTDPTTDVHKWAQRVHMLSRTWDPTVEI</sequence>
<dbReference type="AlphaFoldDB" id="A0A2K3LHD0"/>
<protein>
    <recommendedName>
        <fullName evidence="4">Gag-pol polyprotein</fullName>
    </recommendedName>
</protein>
<evidence type="ECO:0008006" key="4">
    <source>
        <dbReference type="Google" id="ProtNLM"/>
    </source>
</evidence>
<reference evidence="2 3" key="2">
    <citation type="journal article" date="2017" name="Front. Plant Sci.">
        <title>Gene Classification and Mining of Molecular Markers Useful in Red Clover (Trifolium pratense) Breeding.</title>
        <authorList>
            <person name="Istvanek J."/>
            <person name="Dluhosova J."/>
            <person name="Dluhos P."/>
            <person name="Patkova L."/>
            <person name="Nedelnik J."/>
            <person name="Repkova J."/>
        </authorList>
    </citation>
    <scope>NUCLEOTIDE SEQUENCE [LARGE SCALE GENOMIC DNA]</scope>
    <source>
        <strain evidence="3">cv. Tatra</strain>
        <tissue evidence="2">Young leaves</tissue>
    </source>
</reference>
<dbReference type="PANTHER" id="PTHR34222">
    <property type="entry name" value="GAG_PRE-INTEGRS DOMAIN-CONTAINING PROTEIN"/>
    <property type="match status" value="1"/>
</dbReference>
<reference evidence="2 3" key="1">
    <citation type="journal article" date="2014" name="Am. J. Bot.">
        <title>Genome assembly and annotation for red clover (Trifolium pratense; Fabaceae).</title>
        <authorList>
            <person name="Istvanek J."/>
            <person name="Jaros M."/>
            <person name="Krenek A."/>
            <person name="Repkova J."/>
        </authorList>
    </citation>
    <scope>NUCLEOTIDE SEQUENCE [LARGE SCALE GENOMIC DNA]</scope>
    <source>
        <strain evidence="3">cv. Tatra</strain>
        <tissue evidence="2">Young leaves</tissue>
    </source>
</reference>
<evidence type="ECO:0000313" key="2">
    <source>
        <dbReference type="EMBL" id="PNX77939.1"/>
    </source>
</evidence>